<dbReference type="InterPro" id="IPR050832">
    <property type="entry name" value="Bact_Acetyltransf"/>
</dbReference>
<dbReference type="RefSeq" id="WP_407349140.1">
    <property type="nucleotide sequence ID" value="NZ_CP136864.1"/>
</dbReference>
<dbReference type="SUPFAM" id="SSF55729">
    <property type="entry name" value="Acyl-CoA N-acyltransferases (Nat)"/>
    <property type="match status" value="1"/>
</dbReference>
<keyword evidence="5" id="KW-1185">Reference proteome</keyword>
<organism evidence="4 5">
    <name type="scientific">Congregibacter variabilis</name>
    <dbReference type="NCBI Taxonomy" id="3081200"/>
    <lineage>
        <taxon>Bacteria</taxon>
        <taxon>Pseudomonadati</taxon>
        <taxon>Pseudomonadota</taxon>
        <taxon>Gammaproteobacteria</taxon>
        <taxon>Cellvibrionales</taxon>
        <taxon>Halieaceae</taxon>
        <taxon>Congregibacter</taxon>
    </lineage>
</organism>
<dbReference type="EMBL" id="CP136864">
    <property type="protein sequence ID" value="WOJ94504.1"/>
    <property type="molecule type" value="Genomic_DNA"/>
</dbReference>
<accession>A0ABZ0I7G2</accession>
<dbReference type="Gene3D" id="3.40.630.30">
    <property type="match status" value="1"/>
</dbReference>
<evidence type="ECO:0000259" key="3">
    <source>
        <dbReference type="PROSITE" id="PS51186"/>
    </source>
</evidence>
<dbReference type="Proteomes" id="UP001626537">
    <property type="component" value="Chromosome"/>
</dbReference>
<dbReference type="PROSITE" id="PS51186">
    <property type="entry name" value="GNAT"/>
    <property type="match status" value="1"/>
</dbReference>
<keyword evidence="1" id="KW-0808">Transferase</keyword>
<dbReference type="InterPro" id="IPR016181">
    <property type="entry name" value="Acyl_CoA_acyltransferase"/>
</dbReference>
<evidence type="ECO:0000313" key="5">
    <source>
        <dbReference type="Proteomes" id="UP001626537"/>
    </source>
</evidence>
<dbReference type="PANTHER" id="PTHR43877">
    <property type="entry name" value="AMINOALKYLPHOSPHONATE N-ACETYLTRANSFERASE-RELATED-RELATED"/>
    <property type="match status" value="1"/>
</dbReference>
<keyword evidence="2" id="KW-0012">Acyltransferase</keyword>
<evidence type="ECO:0000256" key="2">
    <source>
        <dbReference type="ARBA" id="ARBA00023315"/>
    </source>
</evidence>
<sequence length="153" mass="17310">MEIRLDDLSDPRIEAFLEEHLEDMRSVSPPESKHALDLAGLKSPQVSFWSMWDEQVLVACGALKYLDDAHAEVKSMRVSTARRGQGLASQLLSHMLEEAVSRGYQRVSLETGSMEFFEPARVLYKSFGFRYCAPFANYTEDPHSVFMSLDLSA</sequence>
<feature type="domain" description="N-acetyltransferase" evidence="3">
    <location>
        <begin position="3"/>
        <end position="152"/>
    </location>
</feature>
<proteinExistence type="predicted"/>
<evidence type="ECO:0000256" key="1">
    <source>
        <dbReference type="ARBA" id="ARBA00022679"/>
    </source>
</evidence>
<dbReference type="CDD" id="cd04301">
    <property type="entry name" value="NAT_SF"/>
    <property type="match status" value="1"/>
</dbReference>
<dbReference type="InterPro" id="IPR000182">
    <property type="entry name" value="GNAT_dom"/>
</dbReference>
<protein>
    <submittedName>
        <fullName evidence="4">GNAT family N-acetyltransferase</fullName>
    </submittedName>
</protein>
<gene>
    <name evidence="4" type="ORF">R0135_04905</name>
</gene>
<evidence type="ECO:0000313" key="4">
    <source>
        <dbReference type="EMBL" id="WOJ94504.1"/>
    </source>
</evidence>
<name>A0ABZ0I7G2_9GAMM</name>
<reference evidence="4 5" key="1">
    <citation type="submission" date="2023-10" db="EMBL/GenBank/DDBJ databases">
        <title>Two novel species belonging to the OM43/NOR5 clade.</title>
        <authorList>
            <person name="Park M."/>
        </authorList>
    </citation>
    <scope>NUCLEOTIDE SEQUENCE [LARGE SCALE GENOMIC DNA]</scope>
    <source>
        <strain evidence="4 5">IMCC43200</strain>
    </source>
</reference>
<dbReference type="Pfam" id="PF00583">
    <property type="entry name" value="Acetyltransf_1"/>
    <property type="match status" value="1"/>
</dbReference>
<dbReference type="PANTHER" id="PTHR43877:SF5">
    <property type="entry name" value="BLL8307 PROTEIN"/>
    <property type="match status" value="1"/>
</dbReference>